<dbReference type="Proteomes" id="UP000059680">
    <property type="component" value="Chromosome 2"/>
</dbReference>
<feature type="non-terminal residue" evidence="2">
    <location>
        <position position="255"/>
    </location>
</feature>
<name>A0A0P0VEA7_ORYSJ</name>
<protein>
    <submittedName>
        <fullName evidence="2">Os02g0124650 protein</fullName>
    </submittedName>
</protein>
<dbReference type="Gramene" id="Os02t0124650-00">
    <property type="protein sequence ID" value="Os02t0124650-00"/>
    <property type="gene ID" value="Os02g0124650"/>
</dbReference>
<feature type="region of interest" description="Disordered" evidence="1">
    <location>
        <begin position="1"/>
        <end position="21"/>
    </location>
</feature>
<dbReference type="FunCoup" id="A0A0P0VEA7">
    <property type="interactions" value="2"/>
</dbReference>
<reference evidence="3" key="1">
    <citation type="journal article" date="2005" name="Nature">
        <title>The map-based sequence of the rice genome.</title>
        <authorList>
            <consortium name="International rice genome sequencing project (IRGSP)"/>
            <person name="Matsumoto T."/>
            <person name="Wu J."/>
            <person name="Kanamori H."/>
            <person name="Katayose Y."/>
            <person name="Fujisawa M."/>
            <person name="Namiki N."/>
            <person name="Mizuno H."/>
            <person name="Yamamoto K."/>
            <person name="Antonio B.A."/>
            <person name="Baba T."/>
            <person name="Sakata K."/>
            <person name="Nagamura Y."/>
            <person name="Aoki H."/>
            <person name="Arikawa K."/>
            <person name="Arita K."/>
            <person name="Bito T."/>
            <person name="Chiden Y."/>
            <person name="Fujitsuka N."/>
            <person name="Fukunaka R."/>
            <person name="Hamada M."/>
            <person name="Harada C."/>
            <person name="Hayashi A."/>
            <person name="Hijishita S."/>
            <person name="Honda M."/>
            <person name="Hosokawa S."/>
            <person name="Ichikawa Y."/>
            <person name="Idonuma A."/>
            <person name="Iijima M."/>
            <person name="Ikeda M."/>
            <person name="Ikeno M."/>
            <person name="Ito K."/>
            <person name="Ito S."/>
            <person name="Ito T."/>
            <person name="Ito Y."/>
            <person name="Ito Y."/>
            <person name="Iwabuchi A."/>
            <person name="Kamiya K."/>
            <person name="Karasawa W."/>
            <person name="Kurita K."/>
            <person name="Katagiri S."/>
            <person name="Kikuta A."/>
            <person name="Kobayashi H."/>
            <person name="Kobayashi N."/>
            <person name="Machita K."/>
            <person name="Maehara T."/>
            <person name="Masukawa M."/>
            <person name="Mizubayashi T."/>
            <person name="Mukai Y."/>
            <person name="Nagasaki H."/>
            <person name="Nagata Y."/>
            <person name="Naito S."/>
            <person name="Nakashima M."/>
            <person name="Nakama Y."/>
            <person name="Nakamichi Y."/>
            <person name="Nakamura M."/>
            <person name="Meguro A."/>
            <person name="Negishi M."/>
            <person name="Ohta I."/>
            <person name="Ohta T."/>
            <person name="Okamoto M."/>
            <person name="Ono N."/>
            <person name="Saji S."/>
            <person name="Sakaguchi M."/>
            <person name="Sakai K."/>
            <person name="Shibata M."/>
            <person name="Shimokawa T."/>
            <person name="Song J."/>
            <person name="Takazaki Y."/>
            <person name="Terasawa K."/>
            <person name="Tsugane M."/>
            <person name="Tsuji K."/>
            <person name="Ueda S."/>
            <person name="Waki K."/>
            <person name="Yamagata H."/>
            <person name="Yamamoto M."/>
            <person name="Yamamoto S."/>
            <person name="Yamane H."/>
            <person name="Yoshiki S."/>
            <person name="Yoshihara R."/>
            <person name="Yukawa K."/>
            <person name="Zhong H."/>
            <person name="Yano M."/>
            <person name="Yuan Q."/>
            <person name="Ouyang S."/>
            <person name="Liu J."/>
            <person name="Jones K.M."/>
            <person name="Gansberger K."/>
            <person name="Moffat K."/>
            <person name="Hill J."/>
            <person name="Bera J."/>
            <person name="Fadrosh D."/>
            <person name="Jin S."/>
            <person name="Johri S."/>
            <person name="Kim M."/>
            <person name="Overton L."/>
            <person name="Reardon M."/>
            <person name="Tsitrin T."/>
            <person name="Vuong H."/>
            <person name="Weaver B."/>
            <person name="Ciecko A."/>
            <person name="Tallon L."/>
            <person name="Jackson J."/>
            <person name="Pai G."/>
            <person name="Aken S.V."/>
            <person name="Utterback T."/>
            <person name="Reidmuller S."/>
            <person name="Feldblyum T."/>
            <person name="Hsiao J."/>
            <person name="Zismann V."/>
            <person name="Iobst S."/>
            <person name="de Vazeille A.R."/>
            <person name="Buell C.R."/>
            <person name="Ying K."/>
            <person name="Li Y."/>
            <person name="Lu T."/>
            <person name="Huang Y."/>
            <person name="Zhao Q."/>
            <person name="Feng Q."/>
            <person name="Zhang L."/>
            <person name="Zhu J."/>
            <person name="Weng Q."/>
            <person name="Mu J."/>
            <person name="Lu Y."/>
            <person name="Fan D."/>
            <person name="Liu Y."/>
            <person name="Guan J."/>
            <person name="Zhang Y."/>
            <person name="Yu S."/>
            <person name="Liu X."/>
            <person name="Zhang Y."/>
            <person name="Hong G."/>
            <person name="Han B."/>
            <person name="Choisne N."/>
            <person name="Demange N."/>
            <person name="Orjeda G."/>
            <person name="Samain S."/>
            <person name="Cattolico L."/>
            <person name="Pelletier E."/>
            <person name="Couloux A."/>
            <person name="Segurens B."/>
            <person name="Wincker P."/>
            <person name="D'Hont A."/>
            <person name="Scarpelli C."/>
            <person name="Weissenbach J."/>
            <person name="Salanoubat M."/>
            <person name="Quetier F."/>
            <person name="Yu Y."/>
            <person name="Kim H.R."/>
            <person name="Rambo T."/>
            <person name="Currie J."/>
            <person name="Collura K."/>
            <person name="Luo M."/>
            <person name="Yang T."/>
            <person name="Ammiraju J.S.S."/>
            <person name="Engler F."/>
            <person name="Soderlund C."/>
            <person name="Wing R.A."/>
            <person name="Palmer L.E."/>
            <person name="de la Bastide M."/>
            <person name="Spiegel L."/>
            <person name="Nascimento L."/>
            <person name="Zutavern T."/>
            <person name="O'Shaughnessy A."/>
            <person name="Dike S."/>
            <person name="Dedhia N."/>
            <person name="Preston R."/>
            <person name="Balija V."/>
            <person name="McCombie W.R."/>
            <person name="Chow T."/>
            <person name="Chen H."/>
            <person name="Chung M."/>
            <person name="Chen C."/>
            <person name="Shaw J."/>
            <person name="Wu H."/>
            <person name="Hsiao K."/>
            <person name="Chao Y."/>
            <person name="Chu M."/>
            <person name="Cheng C."/>
            <person name="Hour A."/>
            <person name="Lee P."/>
            <person name="Lin S."/>
            <person name="Lin Y."/>
            <person name="Liou J."/>
            <person name="Liu S."/>
            <person name="Hsing Y."/>
            <person name="Raghuvanshi S."/>
            <person name="Mohanty A."/>
            <person name="Bharti A.K."/>
            <person name="Gaur A."/>
            <person name="Gupta V."/>
            <person name="Kumar D."/>
            <person name="Ravi V."/>
            <person name="Vij S."/>
            <person name="Kapur A."/>
            <person name="Khurana P."/>
            <person name="Khurana P."/>
            <person name="Khurana J.P."/>
            <person name="Tyagi A.K."/>
            <person name="Gaikwad K."/>
            <person name="Singh A."/>
            <person name="Dalal V."/>
            <person name="Srivastava S."/>
            <person name="Dixit A."/>
            <person name="Pal A.K."/>
            <person name="Ghazi I.A."/>
            <person name="Yadav M."/>
            <person name="Pandit A."/>
            <person name="Bhargava A."/>
            <person name="Sureshbabu K."/>
            <person name="Batra K."/>
            <person name="Sharma T.R."/>
            <person name="Mohapatra T."/>
            <person name="Singh N.K."/>
            <person name="Messing J."/>
            <person name="Nelson A.B."/>
            <person name="Fuks G."/>
            <person name="Kavchok S."/>
            <person name="Keizer G."/>
            <person name="Linton E."/>
            <person name="Llaca V."/>
            <person name="Song R."/>
            <person name="Tanyolac B."/>
            <person name="Young S."/>
            <person name="Ho-Il K."/>
            <person name="Hahn J.H."/>
            <person name="Sangsakoo G."/>
            <person name="Vanavichit A."/>
            <person name="de Mattos Luiz.A.T."/>
            <person name="Zimmer P.D."/>
            <person name="Malone G."/>
            <person name="Dellagostin O."/>
            <person name="de Oliveira A.C."/>
            <person name="Bevan M."/>
            <person name="Bancroft I."/>
            <person name="Minx P."/>
            <person name="Cordum H."/>
            <person name="Wilson R."/>
            <person name="Cheng Z."/>
            <person name="Jin W."/>
            <person name="Jiang J."/>
            <person name="Leong S.A."/>
            <person name="Iwama H."/>
            <person name="Gojobori T."/>
            <person name="Itoh T."/>
            <person name="Niimura Y."/>
            <person name="Fujii Y."/>
            <person name="Habara T."/>
            <person name="Sakai H."/>
            <person name="Sato Y."/>
            <person name="Wilson G."/>
            <person name="Kumar K."/>
            <person name="McCouch S."/>
            <person name="Juretic N."/>
            <person name="Hoen D."/>
            <person name="Wright S."/>
            <person name="Bruskiewich R."/>
            <person name="Bureau T."/>
            <person name="Miyao A."/>
            <person name="Hirochika H."/>
            <person name="Nishikawa T."/>
            <person name="Kadowaki K."/>
            <person name="Sugiura M."/>
            <person name="Burr B."/>
            <person name="Sasaki T."/>
        </authorList>
    </citation>
    <scope>NUCLEOTIDE SEQUENCE [LARGE SCALE GENOMIC DNA]</scope>
    <source>
        <strain evidence="3">cv. Nipponbare</strain>
    </source>
</reference>
<gene>
    <name evidence="2" type="ordered locus">Os02g0124650</name>
    <name evidence="2" type="ORF">OSNPB_020124650</name>
</gene>
<keyword evidence="3" id="KW-1185">Reference proteome</keyword>
<reference evidence="2 3" key="3">
    <citation type="journal article" date="2013" name="Rice">
        <title>Improvement of the Oryza sativa Nipponbare reference genome using next generation sequence and optical map data.</title>
        <authorList>
            <person name="Kawahara Y."/>
            <person name="de la Bastide M."/>
            <person name="Hamilton J.P."/>
            <person name="Kanamori H."/>
            <person name="McCombie W.R."/>
            <person name="Ouyang S."/>
            <person name="Schwartz D.C."/>
            <person name="Tanaka T."/>
            <person name="Wu J."/>
            <person name="Zhou S."/>
            <person name="Childs K.L."/>
            <person name="Davidson R.M."/>
            <person name="Lin H."/>
            <person name="Quesada-Ocampo L."/>
            <person name="Vaillancourt B."/>
            <person name="Sakai H."/>
            <person name="Lee S.S."/>
            <person name="Kim J."/>
            <person name="Numa H."/>
            <person name="Itoh T."/>
            <person name="Buell C.R."/>
            <person name="Matsumoto T."/>
        </authorList>
    </citation>
    <scope>NUCLEOTIDE SEQUENCE [LARGE SCALE GENOMIC DNA]</scope>
    <source>
        <strain evidence="3">cv. Nipponbare</strain>
    </source>
</reference>
<evidence type="ECO:0000313" key="3">
    <source>
        <dbReference type="Proteomes" id="UP000059680"/>
    </source>
</evidence>
<dbReference type="InParanoid" id="A0A0P0VEA7"/>
<dbReference type="PaxDb" id="39947-A0A0P0VEA7"/>
<proteinExistence type="predicted"/>
<sequence>MSANSCSPAKATTRSARSPSPQCWNATDLLNIGCSFRVTWEMTPSTPSDTLAASSSGSPAASTRTFAYPSLAGAGVTILMPFTYSCTAEPFPHTELPCAPVERRPPTVTPSQYGECGSARPAPAAASISSASVTPLSTVIAIPAASTATTRFSALVLMARPRPSPAPGQDSFGTLCPYRVAAFILVPDAAAAATTRRSSSSDAGYAAAAARHVDRSGNAAYALVTVQRAVPDAQWTGSAGGLAPAARRRCTTTTA</sequence>
<evidence type="ECO:0000256" key="1">
    <source>
        <dbReference type="SAM" id="MobiDB-lite"/>
    </source>
</evidence>
<dbReference type="AlphaFoldDB" id="A0A0P0VEA7"/>
<reference evidence="2 3" key="2">
    <citation type="journal article" date="2013" name="Plant Cell Physiol.">
        <title>Rice Annotation Project Database (RAP-DB): an integrative and interactive database for rice genomics.</title>
        <authorList>
            <person name="Sakai H."/>
            <person name="Lee S.S."/>
            <person name="Tanaka T."/>
            <person name="Numa H."/>
            <person name="Kim J."/>
            <person name="Kawahara Y."/>
            <person name="Wakimoto H."/>
            <person name="Yang C.C."/>
            <person name="Iwamoto M."/>
            <person name="Abe T."/>
            <person name="Yamada Y."/>
            <person name="Muto A."/>
            <person name="Inokuchi H."/>
            <person name="Ikemura T."/>
            <person name="Matsumoto T."/>
            <person name="Sasaki T."/>
            <person name="Itoh T."/>
        </authorList>
    </citation>
    <scope>NUCLEOTIDE SEQUENCE [LARGE SCALE GENOMIC DNA]</scope>
    <source>
        <strain evidence="3">cv. Nipponbare</strain>
    </source>
</reference>
<organism evidence="2 3">
    <name type="scientific">Oryza sativa subsp. japonica</name>
    <name type="common">Rice</name>
    <dbReference type="NCBI Taxonomy" id="39947"/>
    <lineage>
        <taxon>Eukaryota</taxon>
        <taxon>Viridiplantae</taxon>
        <taxon>Streptophyta</taxon>
        <taxon>Embryophyta</taxon>
        <taxon>Tracheophyta</taxon>
        <taxon>Spermatophyta</taxon>
        <taxon>Magnoliopsida</taxon>
        <taxon>Liliopsida</taxon>
        <taxon>Poales</taxon>
        <taxon>Poaceae</taxon>
        <taxon>BOP clade</taxon>
        <taxon>Oryzoideae</taxon>
        <taxon>Oryzeae</taxon>
        <taxon>Oryzinae</taxon>
        <taxon>Oryza</taxon>
        <taxon>Oryza sativa</taxon>
    </lineage>
</organism>
<evidence type="ECO:0000313" key="2">
    <source>
        <dbReference type="EMBL" id="BAS76750.1"/>
    </source>
</evidence>
<accession>A0A0P0VEA7</accession>
<dbReference type="EMBL" id="AP014958">
    <property type="protein sequence ID" value="BAS76750.1"/>
    <property type="molecule type" value="Genomic_DNA"/>
</dbReference>